<comment type="caution">
    <text evidence="6">The sequence shown here is derived from an EMBL/GenBank/DDBJ whole genome shotgun (WGS) entry which is preliminary data.</text>
</comment>
<dbReference type="Gene3D" id="1.10.510.10">
    <property type="entry name" value="Transferase(Phosphotransferase) domain 1"/>
    <property type="match status" value="2"/>
</dbReference>
<gene>
    <name evidence="6" type="ORF">HYC85_005398</name>
</gene>
<dbReference type="Pfam" id="PF13812">
    <property type="entry name" value="PPR_3"/>
    <property type="match status" value="1"/>
</dbReference>
<dbReference type="Pfam" id="PF07714">
    <property type="entry name" value="PK_Tyr_Ser-Thr"/>
    <property type="match status" value="1"/>
</dbReference>
<dbReference type="PANTHER" id="PTHR47913">
    <property type="entry name" value="OS01G0167750 PROTEIN"/>
    <property type="match status" value="1"/>
</dbReference>
<protein>
    <recommendedName>
        <fullName evidence="5">Protein kinase domain-containing protein</fullName>
    </recommendedName>
</protein>
<evidence type="ECO:0000259" key="5">
    <source>
        <dbReference type="PROSITE" id="PS50011"/>
    </source>
</evidence>
<feature type="repeat" description="PPR" evidence="2">
    <location>
        <begin position="203"/>
        <end position="237"/>
    </location>
</feature>
<feature type="repeat" description="PPR" evidence="2">
    <location>
        <begin position="515"/>
        <end position="549"/>
    </location>
</feature>
<dbReference type="InterPro" id="IPR044175">
    <property type="entry name" value="At5g66631-like"/>
</dbReference>
<dbReference type="InterPro" id="IPR002885">
    <property type="entry name" value="PPR_rpt"/>
</dbReference>
<sequence>MAIINGLCKTIVLDSFSRYYISKEHCNTVFKSFLCSQFLHTRNFFNNQTKLTQSFADKSHIDKVSLYLQRAKLIDSIRLALRSNAPRSLIPLLKDPSLDSFVVTNALRSAPSPDSALSLIETLKTVPHFTHNQNTLYALAKILAKSQQIAKLKTLIDAINSGKFPNVARVCFMDRMRWYAAAGDLDSVLCVWDEWRALQKHPCTESYNIVMGLYAHIGKNLEAVKIFYMMIDEGLVPTSRTYTVMIEHLLKAGKLDSAKQIFGTLPLMRIKCTLRQYSLLVGAFTDTEQFDVVMSLLNEMRINGVLPGRAMQWSLQRMREAGFLEETDESVKEMLPDERIKSVGVPMDDDDDDDYDNDCDKADHTDRDVDVNEVQLKPWLDPVALASALHYWGPEEVSALEDAKFVWTTRLVYKMIRNFNSAKTAWHFFSWVANQPGFTHDVYTTSRMVAKLARHGCVDLVDQLMSKLKREQIVLSFSTIRLIIDSYGILGNGHAALNVFRDVKILCDPISKNSLSLLYSSLLRALAKCKMNSDVLNVLDEMILAGILPDIQTFSGLMHHFALQGDLKTVQRLFGMVRQSGVEPDAYMFKVLIRAYCKCERAVLALRVFEDMMNSNLMPDAATKQLLVKSLWKEGKLREAASVEERSEEINYVLPLALRGHLAQSPASGDTDFSCVPDSPVSCETYVTYRARAPEYLNLQNIANLFGVNHLTIAKASKLVSGDAQLIPDQLLLIPITCTCNGTYFFSNVTYKIKEGESFYVVSITTFENLTNYHVVEDLNPTINPANLTIGEEVVFPLLCKCPTKAQSEKRMKYLLTYVWQPDDDVLTVTATFNALPFEIAAENNYRNFTAAVCLPVLIPMSQLPDLSQSHPSHAQSHSTKHRWTVVIVLCASGVLLLFLLASLVVYLHRSFQKKKILIRNDSSLETADLIKMKKASKEDFFDPKTIQDKLLPGVSGYLGKPIMYDRKVIMEATMNLNERYRIGGSVYRATINGQVFAVKKTNKATEELKILQKVNHANLVKLMGVSSDKEGNCFLVYEYAENGSLDKWLYPKSLSSSLGSFAFLTWTQRLNIALDVANGLQYMHELTEPSMVHKAIRTSNILLNSRFKAKISNFSTATPATSSIMSKIDVFAFGVILLELLSGKKAVEMKENGEIVMLWMEMRAILEDEGRREEKLRWWMDPNLESFYPVDGALSVAALARACTSEKYTARPRMVEIVFNLSVLAQSSPEMYERSLTSGTSGTSGLDGEEVSQIVSPVMGR</sequence>
<dbReference type="Gene3D" id="3.30.200.20">
    <property type="entry name" value="Phosphorylase Kinase, domain 1"/>
    <property type="match status" value="1"/>
</dbReference>
<dbReference type="SUPFAM" id="SSF56112">
    <property type="entry name" value="Protein kinase-like (PK-like)"/>
    <property type="match status" value="1"/>
</dbReference>
<dbReference type="InterPro" id="IPR059144">
    <property type="entry name" value="NFP_LysM3"/>
</dbReference>
<keyword evidence="4" id="KW-0472">Membrane</keyword>
<feature type="region of interest" description="Disordered" evidence="3">
    <location>
        <begin position="1235"/>
        <end position="1262"/>
    </location>
</feature>
<dbReference type="NCBIfam" id="TIGR00756">
    <property type="entry name" value="PPR"/>
    <property type="match status" value="2"/>
</dbReference>
<dbReference type="Pfam" id="PF23446">
    <property type="entry name" value="LysM1_NFP_LYK"/>
    <property type="match status" value="1"/>
</dbReference>
<feature type="transmembrane region" description="Helical" evidence="4">
    <location>
        <begin position="884"/>
        <end position="908"/>
    </location>
</feature>
<dbReference type="InterPro" id="IPR056561">
    <property type="entry name" value="NFP_LYK_LysM1"/>
</dbReference>
<dbReference type="InterPro" id="IPR000719">
    <property type="entry name" value="Prot_kinase_dom"/>
</dbReference>
<feature type="domain" description="Protein kinase" evidence="5">
    <location>
        <begin position="945"/>
        <end position="1225"/>
    </location>
</feature>
<reference evidence="6 7" key="2">
    <citation type="submission" date="2020-07" db="EMBL/GenBank/DDBJ databases">
        <title>Genome assembly of wild tea tree DASZ reveals pedigree and selection history of tea varieties.</title>
        <authorList>
            <person name="Zhang W."/>
        </authorList>
    </citation>
    <scope>NUCLEOTIDE SEQUENCE [LARGE SCALE GENOMIC DNA]</scope>
    <source>
        <strain evidence="7">cv. G240</strain>
        <tissue evidence="6">Leaf</tissue>
    </source>
</reference>
<dbReference type="InterPro" id="IPR011009">
    <property type="entry name" value="Kinase-like_dom_sf"/>
</dbReference>
<dbReference type="InterPro" id="IPR059143">
    <property type="entry name" value="NFP_LysM2"/>
</dbReference>
<feature type="repeat" description="PPR" evidence="2">
    <location>
        <begin position="585"/>
        <end position="619"/>
    </location>
</feature>
<evidence type="ECO:0000313" key="7">
    <source>
        <dbReference type="Proteomes" id="UP000593564"/>
    </source>
</evidence>
<dbReference type="PANTHER" id="PTHR47913:SF1">
    <property type="entry name" value="OS01G0167750 PROTEIN"/>
    <property type="match status" value="1"/>
</dbReference>
<dbReference type="AlphaFoldDB" id="A0A7J7HZD7"/>
<evidence type="ECO:0000256" key="4">
    <source>
        <dbReference type="SAM" id="Phobius"/>
    </source>
</evidence>
<evidence type="ECO:0000256" key="2">
    <source>
        <dbReference type="PROSITE-ProRule" id="PRU00708"/>
    </source>
</evidence>
<dbReference type="Pfam" id="PF23457">
    <property type="entry name" value="LysM2_NFP"/>
    <property type="match status" value="1"/>
</dbReference>
<dbReference type="GO" id="GO:0005524">
    <property type="term" value="F:ATP binding"/>
    <property type="evidence" value="ECO:0007669"/>
    <property type="project" value="InterPro"/>
</dbReference>
<keyword evidence="4" id="KW-1133">Transmembrane helix</keyword>
<dbReference type="Proteomes" id="UP000593564">
    <property type="component" value="Unassembled WGS sequence"/>
</dbReference>
<evidence type="ECO:0000256" key="1">
    <source>
        <dbReference type="ARBA" id="ARBA00022737"/>
    </source>
</evidence>
<proteinExistence type="predicted"/>
<dbReference type="Pfam" id="PF23462">
    <property type="entry name" value="LysM3_NFP"/>
    <property type="match status" value="1"/>
</dbReference>
<name>A0A7J7HZD7_CAMSI</name>
<keyword evidence="7" id="KW-1185">Reference proteome</keyword>
<accession>A0A7J7HZD7</accession>
<dbReference type="PROSITE" id="PS50011">
    <property type="entry name" value="PROTEIN_KINASE_DOM"/>
    <property type="match status" value="1"/>
</dbReference>
<evidence type="ECO:0000313" key="6">
    <source>
        <dbReference type="EMBL" id="KAF5958173.1"/>
    </source>
</evidence>
<dbReference type="PROSITE" id="PS51375">
    <property type="entry name" value="PPR"/>
    <property type="match status" value="4"/>
</dbReference>
<dbReference type="Gene3D" id="1.25.40.10">
    <property type="entry name" value="Tetratricopeptide repeat domain"/>
    <property type="match status" value="3"/>
</dbReference>
<keyword evidence="4" id="KW-0812">Transmembrane</keyword>
<keyword evidence="1" id="KW-0677">Repeat</keyword>
<dbReference type="InterPro" id="IPR011990">
    <property type="entry name" value="TPR-like_helical_dom_sf"/>
</dbReference>
<dbReference type="EMBL" id="JACBKZ010000002">
    <property type="protein sequence ID" value="KAF5958173.1"/>
    <property type="molecule type" value="Genomic_DNA"/>
</dbReference>
<dbReference type="GO" id="GO:0004672">
    <property type="term" value="F:protein kinase activity"/>
    <property type="evidence" value="ECO:0007669"/>
    <property type="project" value="InterPro"/>
</dbReference>
<organism evidence="6 7">
    <name type="scientific">Camellia sinensis</name>
    <name type="common">Tea plant</name>
    <name type="synonym">Thea sinensis</name>
    <dbReference type="NCBI Taxonomy" id="4442"/>
    <lineage>
        <taxon>Eukaryota</taxon>
        <taxon>Viridiplantae</taxon>
        <taxon>Streptophyta</taxon>
        <taxon>Embryophyta</taxon>
        <taxon>Tracheophyta</taxon>
        <taxon>Spermatophyta</taxon>
        <taxon>Magnoliopsida</taxon>
        <taxon>eudicotyledons</taxon>
        <taxon>Gunneridae</taxon>
        <taxon>Pentapetalae</taxon>
        <taxon>asterids</taxon>
        <taxon>Ericales</taxon>
        <taxon>Theaceae</taxon>
        <taxon>Camellia</taxon>
    </lineage>
</organism>
<feature type="repeat" description="PPR" evidence="2">
    <location>
        <begin position="550"/>
        <end position="584"/>
    </location>
</feature>
<evidence type="ECO:0000256" key="3">
    <source>
        <dbReference type="SAM" id="MobiDB-lite"/>
    </source>
</evidence>
<dbReference type="InterPro" id="IPR001245">
    <property type="entry name" value="Ser-Thr/Tyr_kinase_cat_dom"/>
</dbReference>
<dbReference type="Pfam" id="PF13041">
    <property type="entry name" value="PPR_2"/>
    <property type="match status" value="1"/>
</dbReference>
<reference evidence="7" key="1">
    <citation type="journal article" date="2020" name="Nat. Commun.">
        <title>Genome assembly of wild tea tree DASZ reveals pedigree and selection history of tea varieties.</title>
        <authorList>
            <person name="Zhang W."/>
            <person name="Zhang Y."/>
            <person name="Qiu H."/>
            <person name="Guo Y."/>
            <person name="Wan H."/>
            <person name="Zhang X."/>
            <person name="Scossa F."/>
            <person name="Alseekh S."/>
            <person name="Zhang Q."/>
            <person name="Wang P."/>
            <person name="Xu L."/>
            <person name="Schmidt M.H."/>
            <person name="Jia X."/>
            <person name="Li D."/>
            <person name="Zhu A."/>
            <person name="Guo F."/>
            <person name="Chen W."/>
            <person name="Ni D."/>
            <person name="Usadel B."/>
            <person name="Fernie A.R."/>
            <person name="Wen W."/>
        </authorList>
    </citation>
    <scope>NUCLEOTIDE SEQUENCE [LARGE SCALE GENOMIC DNA]</scope>
    <source>
        <strain evidence="7">cv. G240</strain>
    </source>
</reference>